<proteinExistence type="predicted"/>
<dbReference type="Proteomes" id="UP000250235">
    <property type="component" value="Unassembled WGS sequence"/>
</dbReference>
<name>A0A2Z7D6U3_9LAMI</name>
<gene>
    <name evidence="2" type="ORF">F511_26483</name>
</gene>
<evidence type="ECO:0000313" key="2">
    <source>
        <dbReference type="EMBL" id="KZV55223.1"/>
    </source>
</evidence>
<feature type="region of interest" description="Disordered" evidence="1">
    <location>
        <begin position="354"/>
        <end position="380"/>
    </location>
</feature>
<protein>
    <submittedName>
        <fullName evidence="2">Pentatricopeptide repeat-containing protein-like</fullName>
    </submittedName>
</protein>
<accession>A0A2Z7D6U3</accession>
<evidence type="ECO:0000256" key="1">
    <source>
        <dbReference type="SAM" id="MobiDB-lite"/>
    </source>
</evidence>
<reference evidence="2 3" key="1">
    <citation type="journal article" date="2015" name="Proc. Natl. Acad. Sci. U.S.A.">
        <title>The resurrection genome of Boea hygrometrica: A blueprint for survival of dehydration.</title>
        <authorList>
            <person name="Xiao L."/>
            <person name="Yang G."/>
            <person name="Zhang L."/>
            <person name="Yang X."/>
            <person name="Zhao S."/>
            <person name="Ji Z."/>
            <person name="Zhou Q."/>
            <person name="Hu M."/>
            <person name="Wang Y."/>
            <person name="Chen M."/>
            <person name="Xu Y."/>
            <person name="Jin H."/>
            <person name="Xiao X."/>
            <person name="Hu G."/>
            <person name="Bao F."/>
            <person name="Hu Y."/>
            <person name="Wan P."/>
            <person name="Li L."/>
            <person name="Deng X."/>
            <person name="Kuang T."/>
            <person name="Xiang C."/>
            <person name="Zhu J.K."/>
            <person name="Oliver M.J."/>
            <person name="He Y."/>
        </authorList>
    </citation>
    <scope>NUCLEOTIDE SEQUENCE [LARGE SCALE GENOMIC DNA]</scope>
    <source>
        <strain evidence="3">cv. XS01</strain>
    </source>
</reference>
<sequence length="380" mass="43805">MHENKATTKVGEPKDLKKQLNNRYPINWKIVATRCVSIWELPTRLNTRYQMQNTSLNLCCIRPVVTAVLILPGCEGERQYRTLISLLIDSDLVIYRTTLVRTFQVVTICRVDKSESTRSVLGKWVYLVPLAMSLFDLLDVCIAIGSLATLDLPMVVDLIGIYVMKGPYCTLTTTNWFLQELSVIPRGSWSDVDRRFTMIRWARLDHNKKDHNLNLASIDHSAAPLLSPPLSVTPPPKCRRPAAAYVDRTCSDQLDEEFSSVLNSLKCRFPRETGRIQAPRRQQESKQVTQWLLTRTIEPSWLRTNQLELKKTSSEKRKPDREIWSSFMLMREMDARAYDREQCRRLLCREDHMPSDTKGIMEEDSCGEISNQLGRKPDGK</sequence>
<dbReference type="AlphaFoldDB" id="A0A2Z7D6U3"/>
<organism evidence="2 3">
    <name type="scientific">Dorcoceras hygrometricum</name>
    <dbReference type="NCBI Taxonomy" id="472368"/>
    <lineage>
        <taxon>Eukaryota</taxon>
        <taxon>Viridiplantae</taxon>
        <taxon>Streptophyta</taxon>
        <taxon>Embryophyta</taxon>
        <taxon>Tracheophyta</taxon>
        <taxon>Spermatophyta</taxon>
        <taxon>Magnoliopsida</taxon>
        <taxon>eudicotyledons</taxon>
        <taxon>Gunneridae</taxon>
        <taxon>Pentapetalae</taxon>
        <taxon>asterids</taxon>
        <taxon>lamiids</taxon>
        <taxon>Lamiales</taxon>
        <taxon>Gesneriaceae</taxon>
        <taxon>Didymocarpoideae</taxon>
        <taxon>Trichosporeae</taxon>
        <taxon>Loxocarpinae</taxon>
        <taxon>Dorcoceras</taxon>
    </lineage>
</organism>
<evidence type="ECO:0000313" key="3">
    <source>
        <dbReference type="Proteomes" id="UP000250235"/>
    </source>
</evidence>
<keyword evidence="3" id="KW-1185">Reference proteome</keyword>
<dbReference type="EMBL" id="KQ988995">
    <property type="protein sequence ID" value="KZV55223.1"/>
    <property type="molecule type" value="Genomic_DNA"/>
</dbReference>